<comment type="domain">
    <text evidence="9">The C-terminal region contains a putative helix-turn-helix (HTH) motif, suggesting that this region may bind DNA.</text>
</comment>
<accession>A0ABY5XAD5</accession>
<name>A0ABY5XAD5_ERWPY</name>
<keyword evidence="4 9" id="KW-0238">DNA-binding</keyword>
<comment type="function">
    <text evidence="8 9">Functions in complex with FlhC as a master transcriptional regulator that regulates transcription of several flagellar and non-flagellar operons by binding to their promoter region. Activates expression of class 2 flagellar genes, including fliA, which is a flagellum-specific sigma factor that turns on the class 3 genes. Also regulates genes whose products function in a variety of physiological pathways.</text>
</comment>
<dbReference type="InterPro" id="IPR023559">
    <property type="entry name" value="Flagellar_FlhD"/>
</dbReference>
<dbReference type="RefSeq" id="WP_012667324.1">
    <property type="nucleotide sequence ID" value="NZ_CP023567.1"/>
</dbReference>
<feature type="disulfide bond" description="Interchain" evidence="9">
    <location>
        <position position="66"/>
    </location>
</feature>
<dbReference type="Pfam" id="PF05247">
    <property type="entry name" value="FlhD"/>
    <property type="match status" value="1"/>
</dbReference>
<keyword evidence="1 9" id="KW-0963">Cytoplasm</keyword>
<gene>
    <name evidence="9 10" type="primary">flhD</name>
    <name evidence="10" type="ORF">NYP84_04015</name>
</gene>
<organism evidence="10 11">
    <name type="scientific">Erwinia pyrifoliae</name>
    <dbReference type="NCBI Taxonomy" id="79967"/>
    <lineage>
        <taxon>Bacteria</taxon>
        <taxon>Pseudomonadati</taxon>
        <taxon>Pseudomonadota</taxon>
        <taxon>Gammaproteobacteria</taxon>
        <taxon>Enterobacterales</taxon>
        <taxon>Erwiniaceae</taxon>
        <taxon>Erwinia</taxon>
    </lineage>
</organism>
<keyword evidence="10" id="KW-0282">Flagellum</keyword>
<proteinExistence type="inferred from homology"/>
<keyword evidence="5 9" id="KW-1015">Disulfide bond</keyword>
<evidence type="ECO:0000256" key="3">
    <source>
        <dbReference type="ARBA" id="ARBA00023015"/>
    </source>
</evidence>
<evidence type="ECO:0000256" key="2">
    <source>
        <dbReference type="ARBA" id="ARBA00022795"/>
    </source>
</evidence>
<keyword evidence="10" id="KW-0966">Cell projection</keyword>
<evidence type="ECO:0000256" key="8">
    <source>
        <dbReference type="ARBA" id="ARBA00025431"/>
    </source>
</evidence>
<dbReference type="HAMAP" id="MF_00725">
    <property type="entry name" value="FlhD"/>
    <property type="match status" value="1"/>
</dbReference>
<evidence type="ECO:0000256" key="7">
    <source>
        <dbReference type="ARBA" id="ARBA00023163"/>
    </source>
</evidence>
<dbReference type="SUPFAM" id="SSF63592">
    <property type="entry name" value="Flagellar transcriptional activator FlhD"/>
    <property type="match status" value="1"/>
</dbReference>
<keyword evidence="3 9" id="KW-0805">Transcription regulation</keyword>
<comment type="similarity">
    <text evidence="9">Belongs to the FlhD family.</text>
</comment>
<evidence type="ECO:0000256" key="9">
    <source>
        <dbReference type="HAMAP-Rule" id="MF_00725"/>
    </source>
</evidence>
<dbReference type="Proteomes" id="UP001058553">
    <property type="component" value="Chromosome"/>
</dbReference>
<protein>
    <recommendedName>
        <fullName evidence="9">Flagellar transcriptional regulator FlhD</fullName>
    </recommendedName>
</protein>
<dbReference type="NCBIfam" id="NF002783">
    <property type="entry name" value="PRK02909.1-1"/>
    <property type="match status" value="1"/>
</dbReference>
<keyword evidence="10" id="KW-0969">Cilium</keyword>
<comment type="subcellular location">
    <subcellularLocation>
        <location evidence="9">Cytoplasm</location>
    </subcellularLocation>
</comment>
<comment type="subunit">
    <text evidence="9">Homodimer; disulfide-linked. Forms a heterohexamer composed of two FlhC and four FlhD subunits. Each FlhC binds a FlhD dimer, forming a heterotrimer, and a hexamer assembles by dimerization of two heterotrimers.</text>
</comment>
<dbReference type="InterPro" id="IPR036194">
    <property type="entry name" value="FlhD_sf"/>
</dbReference>
<dbReference type="GeneID" id="92237851"/>
<dbReference type="EMBL" id="CP103445">
    <property type="protein sequence ID" value="UWS34353.1"/>
    <property type="molecule type" value="Genomic_DNA"/>
</dbReference>
<evidence type="ECO:0000256" key="4">
    <source>
        <dbReference type="ARBA" id="ARBA00023125"/>
    </source>
</evidence>
<evidence type="ECO:0000313" key="11">
    <source>
        <dbReference type="Proteomes" id="UP001058553"/>
    </source>
</evidence>
<keyword evidence="6 9" id="KW-0010">Activator</keyword>
<dbReference type="Gene3D" id="1.10.4000.10">
    <property type="entry name" value="Flagellar transcriptional activator FlhD"/>
    <property type="match status" value="1"/>
</dbReference>
<keyword evidence="2 9" id="KW-1005">Bacterial flagellum biogenesis</keyword>
<keyword evidence="11" id="KW-1185">Reference proteome</keyword>
<reference evidence="10" key="1">
    <citation type="submission" date="2022-07" db="EMBL/GenBank/DDBJ databases">
        <title>Genetic diversity of Erwinia pyrifoliae.</title>
        <authorList>
            <person name="Park D.S."/>
            <person name="Ham H."/>
        </authorList>
    </citation>
    <scope>NUCLEOTIDE SEQUENCE</scope>
    <source>
        <strain evidence="10">CP201486</strain>
    </source>
</reference>
<keyword evidence="7 9" id="KW-0804">Transcription</keyword>
<evidence type="ECO:0000256" key="5">
    <source>
        <dbReference type="ARBA" id="ARBA00023157"/>
    </source>
</evidence>
<evidence type="ECO:0000313" key="10">
    <source>
        <dbReference type="EMBL" id="UWS34353.1"/>
    </source>
</evidence>
<evidence type="ECO:0000256" key="1">
    <source>
        <dbReference type="ARBA" id="ARBA00022490"/>
    </source>
</evidence>
<evidence type="ECO:0000256" key="6">
    <source>
        <dbReference type="ARBA" id="ARBA00023159"/>
    </source>
</evidence>
<sequence>MPSFDEHLQSIHDINLSYLLLSQQLIRKDKFAAGFRLGLSEATIDNLKALSLPQLMKLAATNQLICRLRVDDDIAIENLTKDSRIEALQQIHTGILLSTDLLNKLSCQQNTSSGGQS</sequence>